<evidence type="ECO:0000256" key="1">
    <source>
        <dbReference type="ARBA" id="ARBA00004123"/>
    </source>
</evidence>
<comment type="caution">
    <text evidence="7">The sequence shown here is derived from an EMBL/GenBank/DDBJ whole genome shotgun (WGS) entry which is preliminary data.</text>
</comment>
<keyword evidence="8" id="KW-1185">Reference proteome</keyword>
<evidence type="ECO:0000313" key="8">
    <source>
        <dbReference type="Proteomes" id="UP001234178"/>
    </source>
</evidence>
<gene>
    <name evidence="7" type="ORF">OUZ56_009542</name>
</gene>
<keyword evidence="3" id="KW-0863">Zinc-finger</keyword>
<evidence type="ECO:0000256" key="2">
    <source>
        <dbReference type="ARBA" id="ARBA00022723"/>
    </source>
</evidence>
<dbReference type="Pfam" id="PF05699">
    <property type="entry name" value="Dimer_Tnp_hAT"/>
    <property type="match status" value="1"/>
</dbReference>
<evidence type="ECO:0000256" key="3">
    <source>
        <dbReference type="ARBA" id="ARBA00022771"/>
    </source>
</evidence>
<dbReference type="InterPro" id="IPR052035">
    <property type="entry name" value="ZnF_BED_domain_contain"/>
</dbReference>
<comment type="subcellular location">
    <subcellularLocation>
        <location evidence="1">Nucleus</location>
    </subcellularLocation>
</comment>
<reference evidence="7 8" key="1">
    <citation type="journal article" date="2023" name="Nucleic Acids Res.">
        <title>The hologenome of Daphnia magna reveals possible DNA methylation and microbiome-mediated evolution of the host genome.</title>
        <authorList>
            <person name="Chaturvedi A."/>
            <person name="Li X."/>
            <person name="Dhandapani V."/>
            <person name="Marshall H."/>
            <person name="Kissane S."/>
            <person name="Cuenca-Cambronero M."/>
            <person name="Asole G."/>
            <person name="Calvet F."/>
            <person name="Ruiz-Romero M."/>
            <person name="Marangio P."/>
            <person name="Guigo R."/>
            <person name="Rago D."/>
            <person name="Mirbahai L."/>
            <person name="Eastwood N."/>
            <person name="Colbourne J.K."/>
            <person name="Zhou J."/>
            <person name="Mallon E."/>
            <person name="Orsini L."/>
        </authorList>
    </citation>
    <scope>NUCLEOTIDE SEQUENCE [LARGE SCALE GENOMIC DNA]</scope>
    <source>
        <strain evidence="7">LRV0_1</strain>
    </source>
</reference>
<dbReference type="InterPro" id="IPR008906">
    <property type="entry name" value="HATC_C_dom"/>
</dbReference>
<dbReference type="PANTHER" id="PTHR46481:SF10">
    <property type="entry name" value="ZINC FINGER BED DOMAIN-CONTAINING PROTEIN 39"/>
    <property type="match status" value="1"/>
</dbReference>
<proteinExistence type="predicted"/>
<keyword evidence="4" id="KW-0862">Zinc</keyword>
<sequence length="96" mass="10701">MEVPLDPMDPNSELCVTKPLEFWKVNQYRFPILSEIGRDVVSVAASSGSVERAFSVASDILTAKRSAMKPDLFSNLMLINICIFRTSFTVRIAGFL</sequence>
<organism evidence="7 8">
    <name type="scientific">Daphnia magna</name>
    <dbReference type="NCBI Taxonomy" id="35525"/>
    <lineage>
        <taxon>Eukaryota</taxon>
        <taxon>Metazoa</taxon>
        <taxon>Ecdysozoa</taxon>
        <taxon>Arthropoda</taxon>
        <taxon>Crustacea</taxon>
        <taxon>Branchiopoda</taxon>
        <taxon>Diplostraca</taxon>
        <taxon>Cladocera</taxon>
        <taxon>Anomopoda</taxon>
        <taxon>Daphniidae</taxon>
        <taxon>Daphnia</taxon>
    </lineage>
</organism>
<name>A0ABR0AGB2_9CRUS</name>
<evidence type="ECO:0000256" key="5">
    <source>
        <dbReference type="ARBA" id="ARBA00023242"/>
    </source>
</evidence>
<evidence type="ECO:0000313" key="7">
    <source>
        <dbReference type="EMBL" id="KAK4024154.1"/>
    </source>
</evidence>
<dbReference type="InterPro" id="IPR012337">
    <property type="entry name" value="RNaseH-like_sf"/>
</dbReference>
<dbReference type="PANTHER" id="PTHR46481">
    <property type="entry name" value="ZINC FINGER BED DOMAIN-CONTAINING PROTEIN 4"/>
    <property type="match status" value="1"/>
</dbReference>
<keyword evidence="2" id="KW-0479">Metal-binding</keyword>
<accession>A0ABR0AGB2</accession>
<evidence type="ECO:0000259" key="6">
    <source>
        <dbReference type="Pfam" id="PF05699"/>
    </source>
</evidence>
<protein>
    <recommendedName>
        <fullName evidence="6">HAT C-terminal dimerisation domain-containing protein</fullName>
    </recommendedName>
</protein>
<dbReference type="EMBL" id="JAOYFB010000037">
    <property type="protein sequence ID" value="KAK4024154.1"/>
    <property type="molecule type" value="Genomic_DNA"/>
</dbReference>
<dbReference type="SUPFAM" id="SSF53098">
    <property type="entry name" value="Ribonuclease H-like"/>
    <property type="match status" value="1"/>
</dbReference>
<evidence type="ECO:0000256" key="4">
    <source>
        <dbReference type="ARBA" id="ARBA00022833"/>
    </source>
</evidence>
<feature type="domain" description="HAT C-terminal dimerisation" evidence="6">
    <location>
        <begin position="18"/>
        <end position="80"/>
    </location>
</feature>
<dbReference type="Proteomes" id="UP001234178">
    <property type="component" value="Unassembled WGS sequence"/>
</dbReference>
<keyword evidence="5" id="KW-0539">Nucleus</keyword>